<evidence type="ECO:0000259" key="12">
    <source>
        <dbReference type="PROSITE" id="PS52044"/>
    </source>
</evidence>
<keyword evidence="8" id="KW-0040">ANK repeat</keyword>
<keyword evidence="5" id="KW-0677">Repeat</keyword>
<keyword evidence="9" id="KW-0175">Coiled coil</keyword>
<dbReference type="OrthoDB" id="429841at2759"/>
<dbReference type="PANTHER" id="PTHR16036">
    <property type="entry name" value="ANKYRIN REPEAT AND ZINC FINGER DOMAIN-CONTAINING PROTEIN 1"/>
    <property type="match status" value="1"/>
</dbReference>
<dbReference type="GO" id="GO:0005737">
    <property type="term" value="C:cytoplasm"/>
    <property type="evidence" value="ECO:0007669"/>
    <property type="project" value="UniProtKB-SubCell"/>
</dbReference>
<evidence type="ECO:0000256" key="11">
    <source>
        <dbReference type="SAM" id="MobiDB-lite"/>
    </source>
</evidence>
<dbReference type="GO" id="GO:0036503">
    <property type="term" value="P:ERAD pathway"/>
    <property type="evidence" value="ECO:0007669"/>
    <property type="project" value="TreeGrafter"/>
</dbReference>
<evidence type="ECO:0000313" key="13">
    <source>
        <dbReference type="EMBL" id="EPZ35195.1"/>
    </source>
</evidence>
<keyword evidence="6 10" id="KW-0255">Endonuclease</keyword>
<feature type="domain" description="VLRF1" evidence="12">
    <location>
        <begin position="153"/>
        <end position="293"/>
    </location>
</feature>
<evidence type="ECO:0000256" key="5">
    <source>
        <dbReference type="ARBA" id="ARBA00022737"/>
    </source>
</evidence>
<evidence type="ECO:0000256" key="2">
    <source>
        <dbReference type="ARBA" id="ARBA00009262"/>
    </source>
</evidence>
<dbReference type="Pfam" id="PF18826">
    <property type="entry name" value="bVLRF1"/>
    <property type="match status" value="1"/>
</dbReference>
<dbReference type="InterPro" id="IPR036236">
    <property type="entry name" value="Znf_C2H2_sf"/>
</dbReference>
<dbReference type="EMBL" id="KE560855">
    <property type="protein sequence ID" value="EPZ35195.1"/>
    <property type="molecule type" value="Genomic_DNA"/>
</dbReference>
<dbReference type="HOGENOM" id="CLU_900640_0_0_1"/>
<evidence type="ECO:0000256" key="9">
    <source>
        <dbReference type="ARBA" id="ARBA00023054"/>
    </source>
</evidence>
<evidence type="ECO:0000256" key="8">
    <source>
        <dbReference type="ARBA" id="ARBA00023043"/>
    </source>
</evidence>
<evidence type="ECO:0000256" key="4">
    <source>
        <dbReference type="ARBA" id="ARBA00022722"/>
    </source>
</evidence>
<evidence type="ECO:0000256" key="1">
    <source>
        <dbReference type="ARBA" id="ARBA00004496"/>
    </source>
</evidence>
<dbReference type="STRING" id="988480.A0A075AY08"/>
<proteinExistence type="inferred from homology"/>
<comment type="domain">
    <text evidence="10">The VLRF1 domain mediates binding to the 60S ribosomal subunit.</text>
</comment>
<evidence type="ECO:0000256" key="10">
    <source>
        <dbReference type="PROSITE-ProRule" id="PRU01389"/>
    </source>
</evidence>
<dbReference type="InterPro" id="IPR047139">
    <property type="entry name" value="ANKZ1/VMS1"/>
</dbReference>
<comment type="subcellular location">
    <subcellularLocation>
        <location evidence="1">Cytoplasm</location>
    </subcellularLocation>
</comment>
<keyword evidence="7 10" id="KW-0378">Hydrolase</keyword>
<dbReference type="InterPro" id="IPR041175">
    <property type="entry name" value="VLRF1/Vms1"/>
</dbReference>
<accession>A0A075AY08</accession>
<feature type="active site" evidence="10">
    <location>
        <position position="198"/>
    </location>
</feature>
<dbReference type="SUPFAM" id="SSF57667">
    <property type="entry name" value="beta-beta-alpha zinc fingers"/>
    <property type="match status" value="1"/>
</dbReference>
<organism evidence="13 14">
    <name type="scientific">Rozella allomycis (strain CSF55)</name>
    <dbReference type="NCBI Taxonomy" id="988480"/>
    <lineage>
        <taxon>Eukaryota</taxon>
        <taxon>Fungi</taxon>
        <taxon>Fungi incertae sedis</taxon>
        <taxon>Cryptomycota</taxon>
        <taxon>Cryptomycota incertae sedis</taxon>
        <taxon>Rozella</taxon>
    </lineage>
</organism>
<evidence type="ECO:0000256" key="3">
    <source>
        <dbReference type="ARBA" id="ARBA00022490"/>
    </source>
</evidence>
<dbReference type="PANTHER" id="PTHR16036:SF2">
    <property type="entry name" value="TRNA ENDONUCLEASE ANKZF1"/>
    <property type="match status" value="1"/>
</dbReference>
<sequence>MKLKKFGVNEVDNAFRCISCLKSVPELSFPGFKDRIVSESILDSKQPLFSASRKKYETCKYCKKEYENSFDFREHIKSDEHVQALKEFLHAEKDRYQRYNDFFPFVFFSHKDQVLAMYRHVLNLDENIYRLALMNKEKTIIEKFSVAHKQLLQPSSICIILLQGGYFASAIYSVPGCKVIAHKSLHKYTTRKKQGGSQASYDKGGKKPKSAGANLRRQNEKHLEEQDILKLLGDWKVMISECYQIYFSAPGINANILFKFFQKNDSRITKIPFEIEKPNFQQVQMCFNELKSLFVLTELDRIDEIKVEK</sequence>
<dbReference type="Proteomes" id="UP000030755">
    <property type="component" value="Unassembled WGS sequence"/>
</dbReference>
<name>A0A075AY08_ROZAC</name>
<dbReference type="PROSITE" id="PS00028">
    <property type="entry name" value="ZINC_FINGER_C2H2_1"/>
    <property type="match status" value="1"/>
</dbReference>
<gene>
    <name evidence="13" type="ORF">O9G_004206</name>
</gene>
<protein>
    <submittedName>
        <fullName evidence="13">Zinc finger, C2H2 domain-containing protein</fullName>
    </submittedName>
</protein>
<evidence type="ECO:0000256" key="6">
    <source>
        <dbReference type="ARBA" id="ARBA00022759"/>
    </source>
</evidence>
<evidence type="ECO:0000256" key="7">
    <source>
        <dbReference type="ARBA" id="ARBA00022801"/>
    </source>
</evidence>
<dbReference type="InterPro" id="IPR013087">
    <property type="entry name" value="Znf_C2H2_type"/>
</dbReference>
<dbReference type="AlphaFoldDB" id="A0A075AY08"/>
<dbReference type="GO" id="GO:0016787">
    <property type="term" value="F:hydrolase activity"/>
    <property type="evidence" value="ECO:0007669"/>
    <property type="project" value="UniProtKB-KW"/>
</dbReference>
<comment type="similarity">
    <text evidence="2 10">Belongs to the ANKZF1/VMS1 family.</text>
</comment>
<reference evidence="13 14" key="1">
    <citation type="journal article" date="2013" name="Curr. Biol.">
        <title>Shared signatures of parasitism and phylogenomics unite Cryptomycota and microsporidia.</title>
        <authorList>
            <person name="James T.Y."/>
            <person name="Pelin A."/>
            <person name="Bonen L."/>
            <person name="Ahrendt S."/>
            <person name="Sain D."/>
            <person name="Corradi N."/>
            <person name="Stajich J.E."/>
        </authorList>
    </citation>
    <scope>NUCLEOTIDE SEQUENCE [LARGE SCALE GENOMIC DNA]</scope>
    <source>
        <strain evidence="13 14">CSF55</strain>
    </source>
</reference>
<keyword evidence="4 10" id="KW-0540">Nuclease</keyword>
<feature type="region of interest" description="Disordered" evidence="11">
    <location>
        <begin position="191"/>
        <end position="219"/>
    </location>
</feature>
<dbReference type="PROSITE" id="PS52044">
    <property type="entry name" value="VLRF1"/>
    <property type="match status" value="1"/>
</dbReference>
<dbReference type="GO" id="GO:0004519">
    <property type="term" value="F:endonuclease activity"/>
    <property type="evidence" value="ECO:0007669"/>
    <property type="project" value="UniProtKB-KW"/>
</dbReference>
<keyword evidence="14" id="KW-1185">Reference proteome</keyword>
<evidence type="ECO:0000313" key="14">
    <source>
        <dbReference type="Proteomes" id="UP000030755"/>
    </source>
</evidence>
<keyword evidence="3 10" id="KW-0963">Cytoplasm</keyword>